<evidence type="ECO:0000313" key="1">
    <source>
        <dbReference type="EMBL" id="KAF6090633.1"/>
    </source>
</evidence>
<proteinExistence type="predicted"/>
<organism evidence="1 2">
    <name type="scientific">Phyllostomus discolor</name>
    <name type="common">pale spear-nosed bat</name>
    <dbReference type="NCBI Taxonomy" id="89673"/>
    <lineage>
        <taxon>Eukaryota</taxon>
        <taxon>Metazoa</taxon>
        <taxon>Chordata</taxon>
        <taxon>Craniata</taxon>
        <taxon>Vertebrata</taxon>
        <taxon>Euteleostomi</taxon>
        <taxon>Mammalia</taxon>
        <taxon>Eutheria</taxon>
        <taxon>Laurasiatheria</taxon>
        <taxon>Chiroptera</taxon>
        <taxon>Yangochiroptera</taxon>
        <taxon>Phyllostomidae</taxon>
        <taxon>Phyllostominae</taxon>
        <taxon>Phyllostomus</taxon>
    </lineage>
</organism>
<comment type="caution">
    <text evidence="1">The sequence shown here is derived from an EMBL/GenBank/DDBJ whole genome shotgun (WGS) entry which is preliminary data.</text>
</comment>
<evidence type="ECO:0000313" key="2">
    <source>
        <dbReference type="Proteomes" id="UP000664940"/>
    </source>
</evidence>
<name>A0A833Z5T0_9CHIR</name>
<dbReference type="EMBL" id="JABVXQ010000009">
    <property type="protein sequence ID" value="KAF6090633.1"/>
    <property type="molecule type" value="Genomic_DNA"/>
</dbReference>
<dbReference type="Proteomes" id="UP000664940">
    <property type="component" value="Unassembled WGS sequence"/>
</dbReference>
<protein>
    <submittedName>
        <fullName evidence="1">Isocitrate dehydrogenase (NAD(+)) 3 non-catalytic subunit gamma</fullName>
    </submittedName>
</protein>
<sequence>MALKVAMAVGGTAKSVFRPALLCRPWEVVGAHEAPRRCFSVSTCLVHTCVYGMFVFARVCIFVFVHVCPCLLVCRCEYVLCLFVP</sequence>
<dbReference type="AlphaFoldDB" id="A0A833Z5T0"/>
<gene>
    <name evidence="1" type="ORF">HJG60_006555</name>
</gene>
<reference evidence="1 2" key="1">
    <citation type="journal article" date="2020" name="Nature">
        <title>Six reference-quality genomes reveal evolution of bat adaptations.</title>
        <authorList>
            <person name="Jebb D."/>
            <person name="Huang Z."/>
            <person name="Pippel M."/>
            <person name="Hughes G.M."/>
            <person name="Lavrichenko K."/>
            <person name="Devanna P."/>
            <person name="Winkler S."/>
            <person name="Jermiin L.S."/>
            <person name="Skirmuntt E.C."/>
            <person name="Katzourakis A."/>
            <person name="Burkitt-Gray L."/>
            <person name="Ray D.A."/>
            <person name="Sullivan K.A.M."/>
            <person name="Roscito J.G."/>
            <person name="Kirilenko B.M."/>
            <person name="Davalos L.M."/>
            <person name="Corthals A.P."/>
            <person name="Power M.L."/>
            <person name="Jones G."/>
            <person name="Ransome R.D."/>
            <person name="Dechmann D.K.N."/>
            <person name="Locatelli A.G."/>
            <person name="Puechmaille S.J."/>
            <person name="Fedrigo O."/>
            <person name="Jarvis E.D."/>
            <person name="Hiller M."/>
            <person name="Vernes S.C."/>
            <person name="Myers E.W."/>
            <person name="Teeling E.C."/>
        </authorList>
    </citation>
    <scope>NUCLEOTIDE SEQUENCE [LARGE SCALE GENOMIC DNA]</scope>
    <source>
        <strain evidence="1">Bat1K_MPI-CBG_1</strain>
    </source>
</reference>
<accession>A0A833Z5T0</accession>